<dbReference type="GO" id="GO:1990961">
    <property type="term" value="P:xenobiotic detoxification by transmembrane export across the plasma membrane"/>
    <property type="evidence" value="ECO:0007669"/>
    <property type="project" value="InterPro"/>
</dbReference>
<dbReference type="Pfam" id="PF25990">
    <property type="entry name" value="Beta-barrel_YknX"/>
    <property type="match status" value="1"/>
</dbReference>
<dbReference type="GO" id="GO:0030313">
    <property type="term" value="C:cell envelope"/>
    <property type="evidence" value="ECO:0007669"/>
    <property type="project" value="UniProtKB-SubCell"/>
</dbReference>
<evidence type="ECO:0000313" key="8">
    <source>
        <dbReference type="EMBL" id="VAX16923.1"/>
    </source>
</evidence>
<dbReference type="InterPro" id="IPR058636">
    <property type="entry name" value="Beta-barrel_YknX"/>
</dbReference>
<dbReference type="Gene3D" id="2.40.50.100">
    <property type="match status" value="1"/>
</dbReference>
<dbReference type="Pfam" id="PF25967">
    <property type="entry name" value="RND-MFP_C"/>
    <property type="match status" value="1"/>
</dbReference>
<protein>
    <submittedName>
        <fullName evidence="8">Probable Co/Zn/Cd efflux system membrane fusion protein</fullName>
    </submittedName>
</protein>
<dbReference type="GO" id="GO:0015562">
    <property type="term" value="F:efflux transmembrane transporter activity"/>
    <property type="evidence" value="ECO:0007669"/>
    <property type="project" value="TreeGrafter"/>
</dbReference>
<dbReference type="GO" id="GO:1990195">
    <property type="term" value="C:macrolide transmembrane transporter complex"/>
    <property type="evidence" value="ECO:0007669"/>
    <property type="project" value="InterPro"/>
</dbReference>
<evidence type="ECO:0000259" key="7">
    <source>
        <dbReference type="Pfam" id="PF25990"/>
    </source>
</evidence>
<feature type="domain" description="Multidrug resistance protein MdtA-like C-terminal permuted SH3" evidence="6">
    <location>
        <begin position="309"/>
        <end position="370"/>
    </location>
</feature>
<dbReference type="InterPro" id="IPR030190">
    <property type="entry name" value="MacA_alpha-hairpin_sf"/>
</dbReference>
<name>A0A3B1BX97_9ZZZZ</name>
<gene>
    <name evidence="8" type="ORF">MNBD_NITROSPINAE04-106</name>
</gene>
<proteinExistence type="predicted"/>
<evidence type="ECO:0000256" key="2">
    <source>
        <dbReference type="ARBA" id="ARBA00022448"/>
    </source>
</evidence>
<dbReference type="PANTHER" id="PTHR30469">
    <property type="entry name" value="MULTIDRUG RESISTANCE PROTEIN MDTA"/>
    <property type="match status" value="1"/>
</dbReference>
<dbReference type="InterPro" id="IPR058624">
    <property type="entry name" value="MdtA-like_HH"/>
</dbReference>
<dbReference type="Pfam" id="PF25917">
    <property type="entry name" value="BSH_RND"/>
    <property type="match status" value="1"/>
</dbReference>
<reference evidence="8" key="1">
    <citation type="submission" date="2018-06" db="EMBL/GenBank/DDBJ databases">
        <authorList>
            <person name="Zhirakovskaya E."/>
        </authorList>
    </citation>
    <scope>NUCLEOTIDE SEQUENCE</scope>
</reference>
<evidence type="ECO:0000256" key="1">
    <source>
        <dbReference type="ARBA" id="ARBA00004196"/>
    </source>
</evidence>
<dbReference type="Gene3D" id="2.40.420.20">
    <property type="match status" value="1"/>
</dbReference>
<dbReference type="Pfam" id="PF25876">
    <property type="entry name" value="HH_MFP_RND"/>
    <property type="match status" value="1"/>
</dbReference>
<dbReference type="PROSITE" id="PS51257">
    <property type="entry name" value="PROKAR_LIPOPROTEIN"/>
    <property type="match status" value="1"/>
</dbReference>
<feature type="domain" description="Multidrug resistance protein MdtA-like alpha-helical hairpin" evidence="4">
    <location>
        <begin position="110"/>
        <end position="169"/>
    </location>
</feature>
<evidence type="ECO:0000259" key="6">
    <source>
        <dbReference type="Pfam" id="PF25967"/>
    </source>
</evidence>
<feature type="domain" description="Multidrug resistance protein MdtA-like barrel-sandwich hybrid" evidence="5">
    <location>
        <begin position="58"/>
        <end position="208"/>
    </location>
</feature>
<organism evidence="8">
    <name type="scientific">hydrothermal vent metagenome</name>
    <dbReference type="NCBI Taxonomy" id="652676"/>
    <lineage>
        <taxon>unclassified sequences</taxon>
        <taxon>metagenomes</taxon>
        <taxon>ecological metagenomes</taxon>
    </lineage>
</organism>
<dbReference type="Gene3D" id="6.10.140.1990">
    <property type="match status" value="1"/>
</dbReference>
<sequence>MKKICMVVIVGAFLTGLVVSCSNDKAKNGAERAQTHKVVRGDLIVSVSASGVIEPNFQVEVKSKASGKILEFDMEPGDAVKKGKTLIVLDPRVEKRNLAQQEAGLARVLSELESDKASLRERQLKLKRAMKLFERKLVSEQELDSAKASADMASARIGEVKAVIARARIVVDDAKERLGDTVIVSPIDGVLVEKSVEKGQIISSGITSFAGGTKLCVIADLSRMFIFAQVDETDIGKVFDRQKVNVSVDAYPDKSFEGVVRRIYPTGETSDNITVFKVKIEVLDLSTDKAPLRPKMTANVDIIIDRRENTLIIPEDALRAEDSQAGKLSVLVKEGEKTVKRKVTAGLSNGFETEILTGLKEGETVVVGSLSPND</sequence>
<keyword evidence="3" id="KW-0175">Coiled coil</keyword>
<dbReference type="GO" id="GO:1990281">
    <property type="term" value="C:efflux pump complex"/>
    <property type="evidence" value="ECO:0007669"/>
    <property type="project" value="TreeGrafter"/>
</dbReference>
<dbReference type="InterPro" id="IPR058625">
    <property type="entry name" value="MdtA-like_BSH"/>
</dbReference>
<dbReference type="PANTHER" id="PTHR30469:SF33">
    <property type="entry name" value="SLR1207 PROTEIN"/>
    <property type="match status" value="1"/>
</dbReference>
<dbReference type="InterPro" id="IPR006143">
    <property type="entry name" value="RND_pump_MFP"/>
</dbReference>
<dbReference type="InterPro" id="IPR058627">
    <property type="entry name" value="MdtA-like_C"/>
</dbReference>
<dbReference type="Gene3D" id="2.40.30.170">
    <property type="match status" value="1"/>
</dbReference>
<comment type="subcellular location">
    <subcellularLocation>
        <location evidence="1">Cell envelope</location>
    </subcellularLocation>
</comment>
<keyword evidence="2" id="KW-0813">Transport</keyword>
<feature type="domain" description="YknX-like beta-barrel" evidence="7">
    <location>
        <begin position="227"/>
        <end position="300"/>
    </location>
</feature>
<dbReference type="NCBIfam" id="TIGR01730">
    <property type="entry name" value="RND_mfp"/>
    <property type="match status" value="1"/>
</dbReference>
<accession>A0A3B1BX97</accession>
<dbReference type="AlphaFoldDB" id="A0A3B1BX97"/>
<dbReference type="EMBL" id="UOGA01000081">
    <property type="protein sequence ID" value="VAX16923.1"/>
    <property type="molecule type" value="Genomic_DNA"/>
</dbReference>
<evidence type="ECO:0000259" key="5">
    <source>
        <dbReference type="Pfam" id="PF25917"/>
    </source>
</evidence>
<dbReference type="GO" id="GO:0019898">
    <property type="term" value="C:extrinsic component of membrane"/>
    <property type="evidence" value="ECO:0007669"/>
    <property type="project" value="InterPro"/>
</dbReference>
<evidence type="ECO:0000256" key="3">
    <source>
        <dbReference type="ARBA" id="ARBA00023054"/>
    </source>
</evidence>
<evidence type="ECO:0000259" key="4">
    <source>
        <dbReference type="Pfam" id="PF25876"/>
    </source>
</evidence>
<dbReference type="SUPFAM" id="SSF111369">
    <property type="entry name" value="HlyD-like secretion proteins"/>
    <property type="match status" value="1"/>
</dbReference>